<dbReference type="EMBL" id="NJHN03000018">
    <property type="protein sequence ID" value="KAH9425460.1"/>
    <property type="molecule type" value="Genomic_DNA"/>
</dbReference>
<organism evidence="1 2">
    <name type="scientific">Dermatophagoides pteronyssinus</name>
    <name type="common">European house dust mite</name>
    <dbReference type="NCBI Taxonomy" id="6956"/>
    <lineage>
        <taxon>Eukaryota</taxon>
        <taxon>Metazoa</taxon>
        <taxon>Ecdysozoa</taxon>
        <taxon>Arthropoda</taxon>
        <taxon>Chelicerata</taxon>
        <taxon>Arachnida</taxon>
        <taxon>Acari</taxon>
        <taxon>Acariformes</taxon>
        <taxon>Sarcoptiformes</taxon>
        <taxon>Astigmata</taxon>
        <taxon>Psoroptidia</taxon>
        <taxon>Analgoidea</taxon>
        <taxon>Pyroglyphidae</taxon>
        <taxon>Dermatophagoidinae</taxon>
        <taxon>Dermatophagoides</taxon>
    </lineage>
</organism>
<comment type="caution">
    <text evidence="1">The sequence shown here is derived from an EMBL/GenBank/DDBJ whole genome shotgun (WGS) entry which is preliminary data.</text>
</comment>
<reference evidence="1 2" key="2">
    <citation type="journal article" date="2022" name="Mol. Biol. Evol.">
        <title>Comparative Genomics Reveals Insights into the Divergent Evolution of Astigmatic Mites and Household Pest Adaptations.</title>
        <authorList>
            <person name="Xiong Q."/>
            <person name="Wan A.T."/>
            <person name="Liu X."/>
            <person name="Fung C.S."/>
            <person name="Xiao X."/>
            <person name="Malainual N."/>
            <person name="Hou J."/>
            <person name="Wang L."/>
            <person name="Wang M."/>
            <person name="Yang K.Y."/>
            <person name="Cui Y."/>
            <person name="Leung E.L."/>
            <person name="Nong W."/>
            <person name="Shin S.K."/>
            <person name="Au S.W."/>
            <person name="Jeong K.Y."/>
            <person name="Chew F.T."/>
            <person name="Hui J.H."/>
            <person name="Leung T.F."/>
            <person name="Tungtrongchitr A."/>
            <person name="Zhong N."/>
            <person name="Liu Z."/>
            <person name="Tsui S.K."/>
        </authorList>
    </citation>
    <scope>NUCLEOTIDE SEQUENCE [LARGE SCALE GENOMIC DNA]</scope>
    <source>
        <strain evidence="1">Derp</strain>
    </source>
</reference>
<sequence length="211" mass="24296">LSSRSASYGLGFIEQPCPDCYMSVPSSFMYNVPLIRSPVIIAEPHSISMDDLTLEQIKKSVQPIQPIQPIQPKQQLQQQSIQLNPVKMMKQTKPVDPRTYGPSKRLKMETNKTGNLIEKSVSMFDLKQNNPIELQQSTSTLSMKNVVDEQLSLSIVSKPVEKIDWEKELELIRNNRKYRIRKDKIEMNKPLHPEADIFEQKTTFPISKIKE</sequence>
<gene>
    <name evidence="1" type="ORF">DERP_006068</name>
</gene>
<dbReference type="Proteomes" id="UP000887458">
    <property type="component" value="Unassembled WGS sequence"/>
</dbReference>
<evidence type="ECO:0000313" key="1">
    <source>
        <dbReference type="EMBL" id="KAH9425460.1"/>
    </source>
</evidence>
<keyword evidence="2" id="KW-1185">Reference proteome</keyword>
<proteinExistence type="predicted"/>
<evidence type="ECO:0000313" key="2">
    <source>
        <dbReference type="Proteomes" id="UP000887458"/>
    </source>
</evidence>
<accession>A0ABQ8JSP6</accession>
<protein>
    <submittedName>
        <fullName evidence="1">Uncharacterized protein</fullName>
    </submittedName>
</protein>
<name>A0ABQ8JSP6_DERPT</name>
<reference evidence="1 2" key="1">
    <citation type="journal article" date="2018" name="J. Allergy Clin. Immunol.">
        <title>High-quality assembly of Dermatophagoides pteronyssinus genome and transcriptome reveals a wide range of novel allergens.</title>
        <authorList>
            <person name="Liu X.Y."/>
            <person name="Yang K.Y."/>
            <person name="Wang M.Q."/>
            <person name="Kwok J.S."/>
            <person name="Zeng X."/>
            <person name="Yang Z."/>
            <person name="Xiao X.J."/>
            <person name="Lau C.P."/>
            <person name="Li Y."/>
            <person name="Huang Z.M."/>
            <person name="Ba J.G."/>
            <person name="Yim A.K."/>
            <person name="Ouyang C.Y."/>
            <person name="Ngai S.M."/>
            <person name="Chan T.F."/>
            <person name="Leung E.L."/>
            <person name="Liu L."/>
            <person name="Liu Z.G."/>
            <person name="Tsui S.K."/>
        </authorList>
    </citation>
    <scope>NUCLEOTIDE SEQUENCE [LARGE SCALE GENOMIC DNA]</scope>
    <source>
        <strain evidence="1">Derp</strain>
    </source>
</reference>
<feature type="non-terminal residue" evidence="1">
    <location>
        <position position="1"/>
    </location>
</feature>